<sequence>MQPINWQQFGLKKDPYDTVPLVEGGDLPIEKAFIGRQQEKSFLDSLFESTDRACLTICGDVGVGKTSLVNFNKFIWKYRTPKLLFSFRREIEANGELLNKRAFLIEIIGSVLREIKLLDPNLLKNDLLMKINQVVDINQSIAFSAGINYNNIGFSGSREKIFSQPAQFSVATLEGYFNDLIDFIKNHEIRGNKYSGLIVHVNNFDVVLSDPETKKKAVVFFGEIRDMLQIPNVYYLFLGPNNLFKDIISTQQRVKGIFVQTPLRVKPLSKSEIVAALNERLEILKSDDVSKVIKPVEDNVVFRLYDLYEGDIRSIMTAIGAILSQCSEKLAHALTEDEAMLLLGQERWNNIETVIKLTDEQKEILKYLATAHKFISQKEIASMFNKAQSNTSSYYFKPLRDNNIIEEKERKGKVIYYGLTQHYTPLQWLLDAKTNLNREMKEKVEQLSLPRNKLGI</sequence>
<dbReference type="InterPro" id="IPR036388">
    <property type="entry name" value="WH-like_DNA-bd_sf"/>
</dbReference>
<evidence type="ECO:0008006" key="3">
    <source>
        <dbReference type="Google" id="ProtNLM"/>
    </source>
</evidence>
<organism evidence="1 2">
    <name type="scientific">Candidatus Magasanikbacteria bacterium RIFOXYA2_FULL_44_8</name>
    <dbReference type="NCBI Taxonomy" id="1798696"/>
    <lineage>
        <taxon>Bacteria</taxon>
        <taxon>Candidatus Magasanikiibacteriota</taxon>
    </lineage>
</organism>
<protein>
    <recommendedName>
        <fullName evidence="3">Orc1-like AAA ATPase domain-containing protein</fullName>
    </recommendedName>
</protein>
<evidence type="ECO:0000313" key="1">
    <source>
        <dbReference type="EMBL" id="OGH84573.1"/>
    </source>
</evidence>
<comment type="caution">
    <text evidence="1">The sequence shown here is derived from an EMBL/GenBank/DDBJ whole genome shotgun (WGS) entry which is preliminary data.</text>
</comment>
<dbReference type="EMBL" id="MFQR01000012">
    <property type="protein sequence ID" value="OGH84573.1"/>
    <property type="molecule type" value="Genomic_DNA"/>
</dbReference>
<dbReference type="SUPFAM" id="SSF46785">
    <property type="entry name" value="Winged helix' DNA-binding domain"/>
    <property type="match status" value="1"/>
</dbReference>
<dbReference type="Proteomes" id="UP000177803">
    <property type="component" value="Unassembled WGS sequence"/>
</dbReference>
<proteinExistence type="predicted"/>
<dbReference type="Gene3D" id="3.40.50.300">
    <property type="entry name" value="P-loop containing nucleotide triphosphate hydrolases"/>
    <property type="match status" value="1"/>
</dbReference>
<dbReference type="AlphaFoldDB" id="A0A1F6NLF0"/>
<dbReference type="InterPro" id="IPR036390">
    <property type="entry name" value="WH_DNA-bd_sf"/>
</dbReference>
<evidence type="ECO:0000313" key="2">
    <source>
        <dbReference type="Proteomes" id="UP000177803"/>
    </source>
</evidence>
<name>A0A1F6NLF0_9BACT</name>
<dbReference type="Gene3D" id="1.10.10.10">
    <property type="entry name" value="Winged helix-like DNA-binding domain superfamily/Winged helix DNA-binding domain"/>
    <property type="match status" value="1"/>
</dbReference>
<accession>A0A1F6NLF0</accession>
<dbReference type="SUPFAM" id="SSF52540">
    <property type="entry name" value="P-loop containing nucleoside triphosphate hydrolases"/>
    <property type="match status" value="1"/>
</dbReference>
<reference evidence="1 2" key="1">
    <citation type="journal article" date="2016" name="Nat. Commun.">
        <title>Thousands of microbial genomes shed light on interconnected biogeochemical processes in an aquifer system.</title>
        <authorList>
            <person name="Anantharaman K."/>
            <person name="Brown C.T."/>
            <person name="Hug L.A."/>
            <person name="Sharon I."/>
            <person name="Castelle C.J."/>
            <person name="Probst A.J."/>
            <person name="Thomas B.C."/>
            <person name="Singh A."/>
            <person name="Wilkins M.J."/>
            <person name="Karaoz U."/>
            <person name="Brodie E.L."/>
            <person name="Williams K.H."/>
            <person name="Hubbard S.S."/>
            <person name="Banfield J.F."/>
        </authorList>
    </citation>
    <scope>NUCLEOTIDE SEQUENCE [LARGE SCALE GENOMIC DNA]</scope>
</reference>
<dbReference type="InterPro" id="IPR027417">
    <property type="entry name" value="P-loop_NTPase"/>
</dbReference>
<gene>
    <name evidence="1" type="ORF">A2261_02955</name>
</gene>